<dbReference type="Pfam" id="PF00069">
    <property type="entry name" value="Pkinase"/>
    <property type="match status" value="1"/>
</dbReference>
<dbReference type="PROSITE" id="PS00107">
    <property type="entry name" value="PROTEIN_KINASE_ATP"/>
    <property type="match status" value="1"/>
</dbReference>
<evidence type="ECO:0000313" key="9">
    <source>
        <dbReference type="Proteomes" id="UP000481109"/>
    </source>
</evidence>
<feature type="compositionally biased region" description="Gly residues" evidence="6">
    <location>
        <begin position="398"/>
        <end position="421"/>
    </location>
</feature>
<dbReference type="Proteomes" id="UP000481109">
    <property type="component" value="Unassembled WGS sequence"/>
</dbReference>
<comment type="caution">
    <text evidence="8">The sequence shown here is derived from an EMBL/GenBank/DDBJ whole genome shotgun (WGS) entry which is preliminary data.</text>
</comment>
<name>A0A6G4XKP8_9ACTN</name>
<reference evidence="8 9" key="1">
    <citation type="submission" date="2020-02" db="EMBL/GenBank/DDBJ databases">
        <title>Whole-genome analyses of novel actinobacteria.</title>
        <authorList>
            <person name="Sahin N."/>
            <person name="Tokatli A."/>
        </authorList>
    </citation>
    <scope>NUCLEOTIDE SEQUENCE [LARGE SCALE GENOMIC DNA]</scope>
    <source>
        <strain evidence="8 9">YC504</strain>
    </source>
</reference>
<organism evidence="8 9">
    <name type="scientific">Streptomyces mesophilus</name>
    <dbReference type="NCBI Taxonomy" id="1775132"/>
    <lineage>
        <taxon>Bacteria</taxon>
        <taxon>Bacillati</taxon>
        <taxon>Actinomycetota</taxon>
        <taxon>Actinomycetes</taxon>
        <taxon>Kitasatosporales</taxon>
        <taxon>Streptomycetaceae</taxon>
        <taxon>Streptomyces</taxon>
    </lineage>
</organism>
<gene>
    <name evidence="8" type="ORF">G6045_19330</name>
</gene>
<proteinExistence type="predicted"/>
<keyword evidence="1" id="KW-0808">Transferase</keyword>
<dbReference type="Gene3D" id="1.10.510.10">
    <property type="entry name" value="Transferase(Phosphotransferase) domain 1"/>
    <property type="match status" value="1"/>
</dbReference>
<dbReference type="AlphaFoldDB" id="A0A6G4XKP8"/>
<dbReference type="GO" id="GO:0005524">
    <property type="term" value="F:ATP binding"/>
    <property type="evidence" value="ECO:0007669"/>
    <property type="project" value="UniProtKB-UniRule"/>
</dbReference>
<dbReference type="Gene3D" id="3.30.200.20">
    <property type="entry name" value="Phosphorylase Kinase, domain 1"/>
    <property type="match status" value="1"/>
</dbReference>
<feature type="compositionally biased region" description="Low complexity" evidence="6">
    <location>
        <begin position="388"/>
        <end position="397"/>
    </location>
</feature>
<protein>
    <submittedName>
        <fullName evidence="8">Serine/threonine protein kinase</fullName>
    </submittedName>
</protein>
<feature type="domain" description="Protein kinase" evidence="7">
    <location>
        <begin position="18"/>
        <end position="281"/>
    </location>
</feature>
<dbReference type="PROSITE" id="PS50011">
    <property type="entry name" value="PROTEIN_KINASE_DOM"/>
    <property type="match status" value="1"/>
</dbReference>
<feature type="binding site" evidence="5">
    <location>
        <position position="46"/>
    </location>
    <ligand>
        <name>ATP</name>
        <dbReference type="ChEBI" id="CHEBI:30616"/>
    </ligand>
</feature>
<dbReference type="RefSeq" id="WP_165333250.1">
    <property type="nucleotide sequence ID" value="NZ_JAAKZW010000076.1"/>
</dbReference>
<dbReference type="PANTHER" id="PTHR43289">
    <property type="entry name" value="MITOGEN-ACTIVATED PROTEIN KINASE KINASE KINASE 20-RELATED"/>
    <property type="match status" value="1"/>
</dbReference>
<evidence type="ECO:0000256" key="2">
    <source>
        <dbReference type="ARBA" id="ARBA00022741"/>
    </source>
</evidence>
<dbReference type="InterPro" id="IPR000719">
    <property type="entry name" value="Prot_kinase_dom"/>
</dbReference>
<feature type="region of interest" description="Disordered" evidence="6">
    <location>
        <begin position="349"/>
        <end position="421"/>
    </location>
</feature>
<sequence>MDGLEPLAPDEPGRIGPYTLIGRLGSGGMGRVFLARAGAGRTVAVKLVHSELAGQSEFRERFAREVTAARRVSGEWTAPVIDADTDAAVPWVATGYIPGMSLQALVAREFGPLPEDSLRILANRLAQALRAIHDAGLIHRDLKPSNILVTADGPRVIDFGVARALDTVTGGQLTQTGAVLGSPGFMSPEQVRGARLTPASDVFSLGCALVFAATGRGPFEGGESGAHALMFRVAFEEPELEGVPEGILELVRECLRKEPGERPGAERLLELTNPDPLGSWLPEPVLALLAQHASALLAAEVPAREPAAGPTPSPPGERKKRTGLIATGAVLAVCAAASLAYVLNPGDNSGDRTDAKGPSGAGGVSQSPTGSAPPSSKPSQGKGKGEKSPGPSASRSGAEGGASGGSGGDGRGADGFVGGWEGELPGGGGILRIDIGAGREGETVATSVDVGNDWMCVRKSVAVSADASTLELNGGDLPLQRNPAKCEFPTEMSLTIGSTDVLNLKSSAGAVRLSRAGTSVPDAYAGKWQALDMEGNRNKIWFTIEAGAVGTARITVVDKRYGTPCTTTQVLASVDKGLVYGPSSKPAGGDCGARNSERVTPYAGGKLLVEDWRGPGSEPAELVRAE</sequence>
<dbReference type="InterPro" id="IPR011009">
    <property type="entry name" value="Kinase-like_dom_sf"/>
</dbReference>
<dbReference type="EMBL" id="JAAKZW010000076">
    <property type="protein sequence ID" value="NGO77793.1"/>
    <property type="molecule type" value="Genomic_DNA"/>
</dbReference>
<dbReference type="CDD" id="cd14014">
    <property type="entry name" value="STKc_PknB_like"/>
    <property type="match status" value="1"/>
</dbReference>
<keyword evidence="3 8" id="KW-0418">Kinase</keyword>
<dbReference type="SUPFAM" id="SSF56112">
    <property type="entry name" value="Protein kinase-like (PK-like)"/>
    <property type="match status" value="1"/>
</dbReference>
<evidence type="ECO:0000256" key="6">
    <source>
        <dbReference type="SAM" id="MobiDB-lite"/>
    </source>
</evidence>
<evidence type="ECO:0000256" key="3">
    <source>
        <dbReference type="ARBA" id="ARBA00022777"/>
    </source>
</evidence>
<keyword evidence="8" id="KW-0723">Serine/threonine-protein kinase</keyword>
<dbReference type="GO" id="GO:0004674">
    <property type="term" value="F:protein serine/threonine kinase activity"/>
    <property type="evidence" value="ECO:0007669"/>
    <property type="project" value="UniProtKB-KW"/>
</dbReference>
<dbReference type="SMART" id="SM00220">
    <property type="entry name" value="S_TKc"/>
    <property type="match status" value="1"/>
</dbReference>
<keyword evidence="9" id="KW-1185">Reference proteome</keyword>
<evidence type="ECO:0000259" key="7">
    <source>
        <dbReference type="PROSITE" id="PS50011"/>
    </source>
</evidence>
<accession>A0A6G4XKP8</accession>
<evidence type="ECO:0000256" key="1">
    <source>
        <dbReference type="ARBA" id="ARBA00022679"/>
    </source>
</evidence>
<keyword evidence="4 5" id="KW-0067">ATP-binding</keyword>
<dbReference type="InterPro" id="IPR017441">
    <property type="entry name" value="Protein_kinase_ATP_BS"/>
</dbReference>
<evidence type="ECO:0000313" key="8">
    <source>
        <dbReference type="EMBL" id="NGO77793.1"/>
    </source>
</evidence>
<feature type="compositionally biased region" description="Low complexity" evidence="6">
    <location>
        <begin position="370"/>
        <end position="381"/>
    </location>
</feature>
<evidence type="ECO:0000256" key="4">
    <source>
        <dbReference type="ARBA" id="ARBA00022840"/>
    </source>
</evidence>
<dbReference type="InterPro" id="IPR008271">
    <property type="entry name" value="Ser/Thr_kinase_AS"/>
</dbReference>
<dbReference type="PANTHER" id="PTHR43289:SF34">
    <property type="entry name" value="SERINE_THREONINE-PROTEIN KINASE YBDM-RELATED"/>
    <property type="match status" value="1"/>
</dbReference>
<evidence type="ECO:0000256" key="5">
    <source>
        <dbReference type="PROSITE-ProRule" id="PRU10141"/>
    </source>
</evidence>
<dbReference type="PROSITE" id="PS00108">
    <property type="entry name" value="PROTEIN_KINASE_ST"/>
    <property type="match status" value="1"/>
</dbReference>
<keyword evidence="2 5" id="KW-0547">Nucleotide-binding</keyword>